<reference evidence="1 2" key="1">
    <citation type="submission" date="2015-07" db="EMBL/GenBank/DDBJ databases">
        <title>Isolation and Genomic Characterization of a Novel Halophilic Metal-Reducing Deltaproteobacterium from the Deep Subsurface.</title>
        <authorList>
            <person name="Badalamenti J.P."/>
            <person name="Summers Z.M."/>
            <person name="Gralnick J.A."/>
            <person name="Bond D.R."/>
        </authorList>
    </citation>
    <scope>NUCLEOTIDE SEQUENCE [LARGE SCALE GENOMIC DNA]</scope>
    <source>
        <strain evidence="1 2">WTL</strain>
    </source>
</reference>
<dbReference type="NCBIfam" id="TIGR02122">
    <property type="entry name" value="TRAP_TAXI"/>
    <property type="match status" value="1"/>
</dbReference>
<protein>
    <submittedName>
        <fullName evidence="1">TRAP transporter solute receptor, TAXI family</fullName>
    </submittedName>
</protein>
<keyword evidence="2" id="KW-1185">Reference proteome</keyword>
<organism evidence="1 2">
    <name type="scientific">Desulfuromonas soudanensis</name>
    <dbReference type="NCBI Taxonomy" id="1603606"/>
    <lineage>
        <taxon>Bacteria</taxon>
        <taxon>Pseudomonadati</taxon>
        <taxon>Thermodesulfobacteriota</taxon>
        <taxon>Desulfuromonadia</taxon>
        <taxon>Desulfuromonadales</taxon>
        <taxon>Desulfuromonadaceae</taxon>
        <taxon>Desulfuromonas</taxon>
    </lineage>
</organism>
<keyword evidence="1" id="KW-0675">Receptor</keyword>
<dbReference type="PROSITE" id="PS51257">
    <property type="entry name" value="PROKAR_LIPOPROTEIN"/>
    <property type="match status" value="1"/>
</dbReference>
<dbReference type="PATRIC" id="fig|1603606.3.peg.1264"/>
<dbReference type="Proteomes" id="UP000057158">
    <property type="component" value="Chromosome"/>
</dbReference>
<dbReference type="PANTHER" id="PTHR42941">
    <property type="entry name" value="SLL1037 PROTEIN"/>
    <property type="match status" value="1"/>
</dbReference>
<dbReference type="OrthoDB" id="9780180at2"/>
<dbReference type="Pfam" id="PF16868">
    <property type="entry name" value="NMT1_3"/>
    <property type="match status" value="1"/>
</dbReference>
<dbReference type="InterPro" id="IPR011852">
    <property type="entry name" value="TRAP_TAXI"/>
</dbReference>
<dbReference type="CDD" id="cd13568">
    <property type="entry name" value="PBP2_TAXI_TRAP_like_3"/>
    <property type="match status" value="1"/>
</dbReference>
<dbReference type="RefSeq" id="WP_053550096.1">
    <property type="nucleotide sequence ID" value="NZ_CP010802.1"/>
</dbReference>
<dbReference type="SUPFAM" id="SSF53850">
    <property type="entry name" value="Periplasmic binding protein-like II"/>
    <property type="match status" value="1"/>
</dbReference>
<gene>
    <name evidence="1" type="ORF">DSOUD_1157</name>
</gene>
<dbReference type="STRING" id="1603606.DSOUD_1157"/>
<dbReference type="PANTHER" id="PTHR42941:SF1">
    <property type="entry name" value="SLL1037 PROTEIN"/>
    <property type="match status" value="1"/>
</dbReference>
<accession>A0A0M4D1G3</accession>
<dbReference type="KEGG" id="des:DSOUD_1157"/>
<name>A0A0M4D1G3_9BACT</name>
<evidence type="ECO:0000313" key="2">
    <source>
        <dbReference type="Proteomes" id="UP000057158"/>
    </source>
</evidence>
<sequence length="328" mass="34804">MKKTAIIVLVLAMALVGCKEKTEQKAESGAVRYLTIGTGGVTGVYYPTGGAISKLVNENSDKYNLRMTVESTGGSVFNVNALMNGDLQMGVVQSDLQYQAYKGLGEWTGNPQEKLRAMFAIHPEAVTILSAADKNINSVADLKGKVVNIGAPGTGQRVNALDLFAAAGIDEKDVTIEGIKPAEAAGMLQDGRIDAYFYTVGHPNGSIKEAVAGARKVAFVPVDADLVAKLVAEQPYYAPADIPVAQYPGVTNTADVPTFGVKATICTSAAVPDDVIYTVTKEVFENIEELRKLHPALAVLTRENMMQGLSAPLHPGAVKYFKEVGLIK</sequence>
<dbReference type="Gene3D" id="3.40.190.10">
    <property type="entry name" value="Periplasmic binding protein-like II"/>
    <property type="match status" value="2"/>
</dbReference>
<dbReference type="EMBL" id="CP010802">
    <property type="protein sequence ID" value="ALC15938.1"/>
    <property type="molecule type" value="Genomic_DNA"/>
</dbReference>
<dbReference type="AlphaFoldDB" id="A0A0M4D1G3"/>
<proteinExistence type="predicted"/>
<evidence type="ECO:0000313" key="1">
    <source>
        <dbReference type="EMBL" id="ALC15938.1"/>
    </source>
</evidence>